<dbReference type="InterPro" id="IPR037522">
    <property type="entry name" value="HD_GYP_dom"/>
</dbReference>
<dbReference type="InterPro" id="IPR006675">
    <property type="entry name" value="HDIG_dom"/>
</dbReference>
<evidence type="ECO:0000259" key="1">
    <source>
        <dbReference type="PROSITE" id="PS51832"/>
    </source>
</evidence>
<dbReference type="Pfam" id="PF13487">
    <property type="entry name" value="HD_5"/>
    <property type="match status" value="1"/>
</dbReference>
<keyword evidence="2" id="KW-0378">Hydrolase</keyword>
<dbReference type="AlphaFoldDB" id="A0A2U2N7Q1"/>
<dbReference type="SMART" id="SM00471">
    <property type="entry name" value="HDc"/>
    <property type="match status" value="1"/>
</dbReference>
<dbReference type="EMBL" id="QFFI01000003">
    <property type="protein sequence ID" value="PWG65102.1"/>
    <property type="molecule type" value="Genomic_DNA"/>
</dbReference>
<name>A0A2U2N7Q1_9GAMM</name>
<evidence type="ECO:0000313" key="2">
    <source>
        <dbReference type="EMBL" id="PWG65102.1"/>
    </source>
</evidence>
<dbReference type="CDD" id="cd00077">
    <property type="entry name" value="HDc"/>
    <property type="match status" value="1"/>
</dbReference>
<dbReference type="Proteomes" id="UP000245474">
    <property type="component" value="Unassembled WGS sequence"/>
</dbReference>
<dbReference type="InterPro" id="IPR021812">
    <property type="entry name" value="DUF3391"/>
</dbReference>
<gene>
    <name evidence="2" type="ORF">DEM34_02135</name>
</gene>
<reference evidence="2 3" key="1">
    <citation type="submission" date="2018-05" db="EMBL/GenBank/DDBJ databases">
        <title>Spiribacter halobius sp. nov., a moderately halophilic bacterium isolated from marine solar saltern.</title>
        <authorList>
            <person name="Zheng W.-S."/>
            <person name="Lu D.-C."/>
            <person name="Du Z.-J."/>
        </authorList>
    </citation>
    <scope>NUCLEOTIDE SEQUENCE [LARGE SCALE GENOMIC DNA]</scope>
    <source>
        <strain evidence="2 3">E85</strain>
    </source>
</reference>
<evidence type="ECO:0000313" key="3">
    <source>
        <dbReference type="Proteomes" id="UP000245474"/>
    </source>
</evidence>
<feature type="domain" description="HD-GYP" evidence="1">
    <location>
        <begin position="155"/>
        <end position="351"/>
    </location>
</feature>
<accession>A0A2U2N7Q1</accession>
<comment type="caution">
    <text evidence="2">The sequence shown here is derived from an EMBL/GenBank/DDBJ whole genome shotgun (WGS) entry which is preliminary data.</text>
</comment>
<dbReference type="GO" id="GO:0008081">
    <property type="term" value="F:phosphoric diester hydrolase activity"/>
    <property type="evidence" value="ECO:0007669"/>
    <property type="project" value="UniProtKB-ARBA"/>
</dbReference>
<dbReference type="InterPro" id="IPR003607">
    <property type="entry name" value="HD/PDEase_dom"/>
</dbReference>
<dbReference type="PANTHER" id="PTHR43155:SF2">
    <property type="entry name" value="CYCLIC DI-GMP PHOSPHODIESTERASE PA4108"/>
    <property type="match status" value="1"/>
</dbReference>
<dbReference type="PROSITE" id="PS51832">
    <property type="entry name" value="HD_GYP"/>
    <property type="match status" value="1"/>
</dbReference>
<sequence>MMRRCVAVDDLVPGLYVAELDRPWLETPFLFQGFVVEDEAALRTLREYCRHVYVDPERSRPEALRRVPPAASPPPARVTRLRGAPRVVEPGHADVVRAFGEAPQPSGNEFRALLRLARDVRGRSRRIVDRIFRDVRLGRSVDTAEVREIMRDLVAVVTENASASLWLTNLRKRDEYTSIHSMNVCVLALAFGRHLGLRRHDLEELGTGAILHDVGKVRTPDEILNKQERLTEAEMAIVRRHPEDGYRLLQPTGALPEAALQIVRLHHERIDGSGYPLGLAGEQIPQPVLIAGICDVYDAMTSDRPYRKGVPADRVLRMLYDRAEFDFGQALTEGFIRCLGIYPPGCLVQLDDNALAVVVTADPHARLRPVVMLVRDAEGALCRRRTLRNLAAMAAESDRPGRGCNVRRVLNPADHDVDIAAVLAADLATR</sequence>
<dbReference type="SUPFAM" id="SSF109604">
    <property type="entry name" value="HD-domain/PDEase-like"/>
    <property type="match status" value="1"/>
</dbReference>
<keyword evidence="3" id="KW-1185">Reference proteome</keyword>
<organism evidence="2 3">
    <name type="scientific">Sediminicurvatus halobius</name>
    <dbReference type="NCBI Taxonomy" id="2182432"/>
    <lineage>
        <taxon>Bacteria</taxon>
        <taxon>Pseudomonadati</taxon>
        <taxon>Pseudomonadota</taxon>
        <taxon>Gammaproteobacteria</taxon>
        <taxon>Chromatiales</taxon>
        <taxon>Ectothiorhodospiraceae</taxon>
        <taxon>Sediminicurvatus</taxon>
    </lineage>
</organism>
<dbReference type="NCBIfam" id="TIGR00277">
    <property type="entry name" value="HDIG"/>
    <property type="match status" value="1"/>
</dbReference>
<dbReference type="Gene3D" id="1.10.3210.10">
    <property type="entry name" value="Hypothetical protein af1432"/>
    <property type="match status" value="1"/>
</dbReference>
<protein>
    <submittedName>
        <fullName evidence="2">Metal-dependent phosphohydrolase</fullName>
    </submittedName>
</protein>
<dbReference type="PANTHER" id="PTHR43155">
    <property type="entry name" value="CYCLIC DI-GMP PHOSPHODIESTERASE PA4108-RELATED"/>
    <property type="match status" value="1"/>
</dbReference>
<dbReference type="Pfam" id="PF11871">
    <property type="entry name" value="DUF3391"/>
    <property type="match status" value="1"/>
</dbReference>
<proteinExistence type="predicted"/>